<evidence type="ECO:0000256" key="1">
    <source>
        <dbReference type="SAM" id="MobiDB-lite"/>
    </source>
</evidence>
<organism evidence="2 3">
    <name type="scientific">Rhodovulum sulfidophilum</name>
    <name type="common">Rhodobacter sulfidophilus</name>
    <dbReference type="NCBI Taxonomy" id="35806"/>
    <lineage>
        <taxon>Bacteria</taxon>
        <taxon>Pseudomonadati</taxon>
        <taxon>Pseudomonadota</taxon>
        <taxon>Alphaproteobacteria</taxon>
        <taxon>Rhodobacterales</taxon>
        <taxon>Paracoccaceae</taxon>
        <taxon>Rhodovulum</taxon>
    </lineage>
</organism>
<dbReference type="PATRIC" id="fig|35806.4.peg.1197"/>
<protein>
    <submittedName>
        <fullName evidence="2">Uncharacterized protein</fullName>
    </submittedName>
</protein>
<accession>A0A0D6AZQ1</accession>
<feature type="compositionally biased region" description="Basic and acidic residues" evidence="1">
    <location>
        <begin position="123"/>
        <end position="139"/>
    </location>
</feature>
<feature type="region of interest" description="Disordered" evidence="1">
    <location>
        <begin position="123"/>
        <end position="157"/>
    </location>
</feature>
<feature type="compositionally biased region" description="Gly residues" evidence="1">
    <location>
        <begin position="144"/>
        <end position="157"/>
    </location>
</feature>
<sequence length="157" mass="17263">MTISIKTTAVFLRPFRLPSFNETLPEGEYEIETELSQPVDRIEPASWTSSVLVRLHPRASHPGLSRTLTVPLAELEHAVAKDKLTGKALIDFFLEEMLADPMIRLVMQADGVAEADLRDLYARQPDRRHAGADGRRPAREAGNTGPGAEGRHAGIGK</sequence>
<name>A0A0D6AZQ1_RHOSU</name>
<evidence type="ECO:0000313" key="2">
    <source>
        <dbReference type="EMBL" id="BAQ68327.1"/>
    </source>
</evidence>
<evidence type="ECO:0000313" key="3">
    <source>
        <dbReference type="Proteomes" id="UP000064912"/>
    </source>
</evidence>
<dbReference type="Proteomes" id="UP000064912">
    <property type="component" value="Chromosome"/>
</dbReference>
<dbReference type="AlphaFoldDB" id="A0A0D6AZQ1"/>
<dbReference type="KEGG" id="rsu:NHU_01165"/>
<reference evidence="2 3" key="1">
    <citation type="submission" date="2015-02" db="EMBL/GenBank/DDBJ databases">
        <title>Genome sequene of Rhodovulum sulfidophilum DSM 2351.</title>
        <authorList>
            <person name="Nagao N."/>
        </authorList>
    </citation>
    <scope>NUCLEOTIDE SEQUENCE [LARGE SCALE GENOMIC DNA]</scope>
    <source>
        <strain evidence="2 3">DSM 2351</strain>
    </source>
</reference>
<gene>
    <name evidence="2" type="ORF">NHU_01165</name>
</gene>
<proteinExistence type="predicted"/>
<dbReference type="EMBL" id="AP014800">
    <property type="protein sequence ID" value="BAQ68327.1"/>
    <property type="molecule type" value="Genomic_DNA"/>
</dbReference>
<dbReference type="eggNOG" id="ENOG5032VH6">
    <property type="taxonomic scope" value="Bacteria"/>
</dbReference>